<dbReference type="GO" id="GO:0009395">
    <property type="term" value="P:phospholipid catabolic process"/>
    <property type="evidence" value="ECO:0007669"/>
    <property type="project" value="TreeGrafter"/>
</dbReference>
<dbReference type="PANTHER" id="PTHR12370">
    <property type="entry name" value="PHOSPHOLIPASE B-RELATED"/>
    <property type="match status" value="1"/>
</dbReference>
<keyword evidence="6" id="KW-0325">Glycoprotein</keyword>
<dbReference type="EMBL" id="BNCP01000004">
    <property type="protein sequence ID" value="GIL73056.1"/>
    <property type="molecule type" value="Genomic_DNA"/>
</dbReference>
<dbReference type="GO" id="GO:0004620">
    <property type="term" value="F:phospholipase activity"/>
    <property type="evidence" value="ECO:0007669"/>
    <property type="project" value="InterPro"/>
</dbReference>
<name>A0A8J4DCU5_9CHLO</name>
<dbReference type="Pfam" id="PF04916">
    <property type="entry name" value="Phospholip_B"/>
    <property type="match status" value="2"/>
</dbReference>
<dbReference type="GO" id="GO:0005576">
    <property type="term" value="C:extracellular region"/>
    <property type="evidence" value="ECO:0007669"/>
    <property type="project" value="TreeGrafter"/>
</dbReference>
<evidence type="ECO:0000313" key="11">
    <source>
        <dbReference type="Proteomes" id="UP000722791"/>
    </source>
</evidence>
<comment type="similarity">
    <text evidence="1 7">Belongs to the phospholipase B-like family.</text>
</comment>
<keyword evidence="3 7" id="KW-0378">Hydrolase</keyword>
<dbReference type="Gene3D" id="3.60.60.30">
    <property type="match status" value="1"/>
</dbReference>
<dbReference type="OrthoDB" id="419508at2759"/>
<accession>A0A8J4DCU5</accession>
<feature type="region of interest" description="Disordered" evidence="8">
    <location>
        <begin position="198"/>
        <end position="241"/>
    </location>
</feature>
<gene>
    <name evidence="9" type="ORF">Vretifemale_3280</name>
    <name evidence="10" type="ORF">Vretimale_4675</name>
</gene>
<evidence type="ECO:0000256" key="8">
    <source>
        <dbReference type="SAM" id="MobiDB-lite"/>
    </source>
</evidence>
<evidence type="ECO:0000256" key="6">
    <source>
        <dbReference type="ARBA" id="ARBA00023180"/>
    </source>
</evidence>
<sequence length="680" mass="75747">MNRKYTLISAFRGHLFILGLTSILLAWAAAVATATSDGTSLYNTCEDLKKNNQAIHRCVIKNSDGSWTVVDPANDSREGQDCAASATFIDSAQTVSNFGKLRILTSNAYSDLDQAYAAGFLEGYLTAARIYDHHYNLKQYFVGMLNVSESLELSLDWLERQEVWVNEQIQAAPEDPYWQLLGLVQAQFDGLVAGYQARARQDQRQREPDDRPRSRTQQQQRRARRLAGRGGGSGGDEGSGDVTVGWLERRDLMFLNSNGDVYDIIDAIEAGFGGVDKLSPGGNQGLQGLGRHPRSADVDPDPLRMSLKLGLQGKCSALIKVTGDLGELLLGHSTHDSFTAMTRIYKHYDFSGLRSEALAAPRMSFSSYPGELFSDDDFYLLSSGLAVMETTNHIYVGDVYEPLKTQCVLSWQRIRLANWMANSGEEWVDVFIRHNSGTYNNQYMILDTKRFVPHTELQPGLLQVLEQMPGFHKTADVTAELSRGYWPSYNVAYFPEVYDAAGYPDMIARLEEKGPKKYAFSIRLLKYQIAPRAAIFRRDQGQVDTLEHLKHIMRYNDWQKDPYADSNPVGAVCARGDLAKGDDALAKGCYDSKVTSASLIAKMESEVIGGPTAQGQPPFTWSDPRWANLPHRGMPDTFDFSFERMSPRDLPTFEECTAAEAAAATARAKHQQQLKIGLLA</sequence>
<reference evidence="10" key="1">
    <citation type="journal article" date="2021" name="Proc. Natl. Acad. Sci. U.S.A.">
        <title>Three genomes in the algal genus Volvox reveal the fate of a haploid sex-determining region after a transition to homothallism.</title>
        <authorList>
            <person name="Yamamoto K."/>
            <person name="Hamaji T."/>
            <person name="Kawai-Toyooka H."/>
            <person name="Matsuzaki R."/>
            <person name="Takahashi F."/>
            <person name="Nishimura Y."/>
            <person name="Kawachi M."/>
            <person name="Noguchi H."/>
            <person name="Minakuchi Y."/>
            <person name="Umen J.G."/>
            <person name="Toyoda A."/>
            <person name="Nozaki H."/>
        </authorList>
    </citation>
    <scope>NUCLEOTIDE SEQUENCE</scope>
    <source>
        <strain evidence="10">NIES-3785</strain>
        <strain evidence="9">NIES-3786</strain>
    </source>
</reference>
<evidence type="ECO:0000256" key="7">
    <source>
        <dbReference type="RuleBase" id="RU364138"/>
    </source>
</evidence>
<comment type="caution">
    <text evidence="10">The sequence shown here is derived from an EMBL/GenBank/DDBJ whole genome shotgun (WGS) entry which is preliminary data.</text>
</comment>
<dbReference type="Proteomes" id="UP000747110">
    <property type="component" value="Unassembled WGS sequence"/>
</dbReference>
<dbReference type="EMBL" id="BNCQ01000006">
    <property type="protein sequence ID" value="GIL99531.1"/>
    <property type="molecule type" value="Genomic_DNA"/>
</dbReference>
<comment type="function">
    <text evidence="7">Putative phospholipase.</text>
</comment>
<evidence type="ECO:0000313" key="12">
    <source>
        <dbReference type="Proteomes" id="UP000747110"/>
    </source>
</evidence>
<organism evidence="10 11">
    <name type="scientific">Volvox reticuliferus</name>
    <dbReference type="NCBI Taxonomy" id="1737510"/>
    <lineage>
        <taxon>Eukaryota</taxon>
        <taxon>Viridiplantae</taxon>
        <taxon>Chlorophyta</taxon>
        <taxon>core chlorophytes</taxon>
        <taxon>Chlorophyceae</taxon>
        <taxon>CS clade</taxon>
        <taxon>Chlamydomonadales</taxon>
        <taxon>Volvocaceae</taxon>
        <taxon>Volvox</taxon>
    </lineage>
</organism>
<dbReference type="EC" id="3.1.1.-" evidence="7"/>
<keyword evidence="4 7" id="KW-0442">Lipid degradation</keyword>
<proteinExistence type="inferred from homology"/>
<dbReference type="InterPro" id="IPR007000">
    <property type="entry name" value="PLipase_B-like"/>
</dbReference>
<evidence type="ECO:0000256" key="3">
    <source>
        <dbReference type="ARBA" id="ARBA00022801"/>
    </source>
</evidence>
<protein>
    <recommendedName>
        <fullName evidence="7">Phospholipase B-like</fullName>
        <ecNumber evidence="7">3.1.1.-</ecNumber>
    </recommendedName>
</protein>
<evidence type="ECO:0000256" key="4">
    <source>
        <dbReference type="ARBA" id="ARBA00022963"/>
    </source>
</evidence>
<dbReference type="Proteomes" id="UP000722791">
    <property type="component" value="Unassembled WGS sequence"/>
</dbReference>
<evidence type="ECO:0000256" key="5">
    <source>
        <dbReference type="ARBA" id="ARBA00023098"/>
    </source>
</evidence>
<feature type="compositionally biased region" description="Basic and acidic residues" evidence="8">
    <location>
        <begin position="199"/>
        <end position="213"/>
    </location>
</feature>
<evidence type="ECO:0000313" key="10">
    <source>
        <dbReference type="EMBL" id="GIL99531.1"/>
    </source>
</evidence>
<feature type="compositionally biased region" description="Gly residues" evidence="8">
    <location>
        <begin position="228"/>
        <end position="237"/>
    </location>
</feature>
<dbReference type="PANTHER" id="PTHR12370:SF3">
    <property type="entry name" value="PHOSPHOLIPASE B-LIKE 2-RELATED"/>
    <property type="match status" value="1"/>
</dbReference>
<evidence type="ECO:0000256" key="2">
    <source>
        <dbReference type="ARBA" id="ARBA00022729"/>
    </source>
</evidence>
<keyword evidence="12" id="KW-1185">Reference proteome</keyword>
<evidence type="ECO:0000313" key="9">
    <source>
        <dbReference type="EMBL" id="GIL73056.1"/>
    </source>
</evidence>
<keyword evidence="2" id="KW-0732">Signal</keyword>
<dbReference type="AlphaFoldDB" id="A0A8J4DCU5"/>
<keyword evidence="5 7" id="KW-0443">Lipid metabolism</keyword>
<evidence type="ECO:0000256" key="1">
    <source>
        <dbReference type="ARBA" id="ARBA00007835"/>
    </source>
</evidence>